<keyword evidence="1" id="KW-0472">Membrane</keyword>
<comment type="caution">
    <text evidence="2">The sequence shown here is derived from an EMBL/GenBank/DDBJ whole genome shotgun (WGS) entry which is preliminary data.</text>
</comment>
<keyword evidence="1" id="KW-0812">Transmembrane</keyword>
<proteinExistence type="predicted"/>
<evidence type="ECO:0000256" key="1">
    <source>
        <dbReference type="SAM" id="Phobius"/>
    </source>
</evidence>
<dbReference type="EMBL" id="JALJOR010000001">
    <property type="protein sequence ID" value="KAK9828506.1"/>
    <property type="molecule type" value="Genomic_DNA"/>
</dbReference>
<name>A0AAW1R433_9CHLO</name>
<dbReference type="InterPro" id="IPR026686">
    <property type="entry name" value="UPF0708"/>
</dbReference>
<sequence>MSSPPAKKPPADDFVVTQSGSRGFRALNFELYAKPTGRMRLLAYVGTTAFVGFLGYMTYQKRQIEQARLQSRRA</sequence>
<organism evidence="2 3">
    <name type="scientific">[Myrmecia] bisecta</name>
    <dbReference type="NCBI Taxonomy" id="41462"/>
    <lineage>
        <taxon>Eukaryota</taxon>
        <taxon>Viridiplantae</taxon>
        <taxon>Chlorophyta</taxon>
        <taxon>core chlorophytes</taxon>
        <taxon>Trebouxiophyceae</taxon>
        <taxon>Trebouxiales</taxon>
        <taxon>Trebouxiaceae</taxon>
        <taxon>Myrmecia</taxon>
    </lineage>
</organism>
<keyword evidence="3" id="KW-1185">Reference proteome</keyword>
<protein>
    <recommendedName>
        <fullName evidence="4">Small integral membrane protein 8</fullName>
    </recommendedName>
</protein>
<keyword evidence="1" id="KW-1133">Transmembrane helix</keyword>
<dbReference type="Proteomes" id="UP001489004">
    <property type="component" value="Unassembled WGS sequence"/>
</dbReference>
<evidence type="ECO:0000313" key="2">
    <source>
        <dbReference type="EMBL" id="KAK9828506.1"/>
    </source>
</evidence>
<feature type="transmembrane region" description="Helical" evidence="1">
    <location>
        <begin position="41"/>
        <end position="59"/>
    </location>
</feature>
<reference evidence="2 3" key="1">
    <citation type="journal article" date="2024" name="Nat. Commun.">
        <title>Phylogenomics reveals the evolutionary origins of lichenization in chlorophyte algae.</title>
        <authorList>
            <person name="Puginier C."/>
            <person name="Libourel C."/>
            <person name="Otte J."/>
            <person name="Skaloud P."/>
            <person name="Haon M."/>
            <person name="Grisel S."/>
            <person name="Petersen M."/>
            <person name="Berrin J.G."/>
            <person name="Delaux P.M."/>
            <person name="Dal Grande F."/>
            <person name="Keller J."/>
        </authorList>
    </citation>
    <scope>NUCLEOTIDE SEQUENCE [LARGE SCALE GENOMIC DNA]</scope>
    <source>
        <strain evidence="2 3">SAG 2043</strain>
    </source>
</reference>
<evidence type="ECO:0000313" key="3">
    <source>
        <dbReference type="Proteomes" id="UP001489004"/>
    </source>
</evidence>
<gene>
    <name evidence="2" type="ORF">WJX72_000450</name>
</gene>
<dbReference type="AlphaFoldDB" id="A0AAW1R433"/>
<accession>A0AAW1R433</accession>
<evidence type="ECO:0008006" key="4">
    <source>
        <dbReference type="Google" id="ProtNLM"/>
    </source>
</evidence>
<dbReference type="Pfam" id="PF14937">
    <property type="entry name" value="DUF4500"/>
    <property type="match status" value="1"/>
</dbReference>